<keyword evidence="8" id="KW-0472">Membrane</keyword>
<organism evidence="12 13">
    <name type="scientific">Coptotermes formosanus</name>
    <name type="common">Formosan subterranean termite</name>
    <dbReference type="NCBI Taxonomy" id="36987"/>
    <lineage>
        <taxon>Eukaryota</taxon>
        <taxon>Metazoa</taxon>
        <taxon>Ecdysozoa</taxon>
        <taxon>Arthropoda</taxon>
        <taxon>Hexapoda</taxon>
        <taxon>Insecta</taxon>
        <taxon>Pterygota</taxon>
        <taxon>Neoptera</taxon>
        <taxon>Polyneoptera</taxon>
        <taxon>Dictyoptera</taxon>
        <taxon>Blattodea</taxon>
        <taxon>Blattoidea</taxon>
        <taxon>Termitoidae</taxon>
        <taxon>Rhinotermitidae</taxon>
        <taxon>Coptotermes</taxon>
    </lineage>
</organism>
<feature type="compositionally biased region" description="Basic residues" evidence="11">
    <location>
        <begin position="11"/>
        <end position="23"/>
    </location>
</feature>
<comment type="function">
    <text evidence="10">Critical mediator, in cooperation with CASP4, of endoplasmic reticulum-stress induced apoptosis. Required or the activation of CASP4 following endoplasmic reticulum stress.</text>
</comment>
<evidence type="ECO:0000256" key="3">
    <source>
        <dbReference type="ARBA" id="ARBA00011720"/>
    </source>
</evidence>
<dbReference type="InParanoid" id="A0A6L2Q662"/>
<feature type="compositionally biased region" description="Basic and acidic residues" evidence="11">
    <location>
        <begin position="24"/>
        <end position="35"/>
    </location>
</feature>
<reference evidence="13" key="1">
    <citation type="submission" date="2020-01" db="EMBL/GenBank/DDBJ databases">
        <title>Draft genome sequence of the Termite Coptotermes fromosanus.</title>
        <authorList>
            <person name="Itakura S."/>
            <person name="Yosikawa Y."/>
            <person name="Umezawa K."/>
        </authorList>
    </citation>
    <scope>NUCLEOTIDE SEQUENCE [LARGE SCALE GENOMIC DNA]</scope>
</reference>
<comment type="similarity">
    <text evidence="2">Belongs to the TMEM214 family.</text>
</comment>
<feature type="compositionally biased region" description="Basic and acidic residues" evidence="11">
    <location>
        <begin position="56"/>
        <end position="94"/>
    </location>
</feature>
<evidence type="ECO:0008006" key="14">
    <source>
        <dbReference type="Google" id="ProtNLM"/>
    </source>
</evidence>
<dbReference type="OrthoDB" id="10022292at2759"/>
<evidence type="ECO:0000256" key="7">
    <source>
        <dbReference type="ARBA" id="ARBA00022989"/>
    </source>
</evidence>
<evidence type="ECO:0000256" key="6">
    <source>
        <dbReference type="ARBA" id="ARBA00022824"/>
    </source>
</evidence>
<proteinExistence type="inferred from homology"/>
<evidence type="ECO:0000256" key="11">
    <source>
        <dbReference type="SAM" id="MobiDB-lite"/>
    </source>
</evidence>
<dbReference type="GO" id="GO:0005789">
    <property type="term" value="C:endoplasmic reticulum membrane"/>
    <property type="evidence" value="ECO:0007669"/>
    <property type="project" value="UniProtKB-SubCell"/>
</dbReference>
<dbReference type="PANTHER" id="PTHR13448">
    <property type="entry name" value="TRANSMEMBRANE PROTEIN 214"/>
    <property type="match status" value="1"/>
</dbReference>
<evidence type="ECO:0000313" key="13">
    <source>
        <dbReference type="Proteomes" id="UP000502823"/>
    </source>
</evidence>
<dbReference type="Proteomes" id="UP000502823">
    <property type="component" value="Unassembled WGS sequence"/>
</dbReference>
<name>A0A6L2Q662_COPFO</name>
<evidence type="ECO:0000256" key="5">
    <source>
        <dbReference type="ARBA" id="ARBA00022703"/>
    </source>
</evidence>
<evidence type="ECO:0000256" key="4">
    <source>
        <dbReference type="ARBA" id="ARBA00022692"/>
    </source>
</evidence>
<dbReference type="GO" id="GO:0005794">
    <property type="term" value="C:Golgi apparatus"/>
    <property type="evidence" value="ECO:0007669"/>
    <property type="project" value="TreeGrafter"/>
</dbReference>
<feature type="region of interest" description="Disordered" evidence="11">
    <location>
        <begin position="52"/>
        <end position="98"/>
    </location>
</feature>
<keyword evidence="13" id="KW-1185">Reference proteome</keyword>
<evidence type="ECO:0000256" key="9">
    <source>
        <dbReference type="ARBA" id="ARBA00023180"/>
    </source>
</evidence>
<comment type="caution">
    <text evidence="12">The sequence shown here is derived from an EMBL/GenBank/DDBJ whole genome shotgun (WGS) entry which is preliminary data.</text>
</comment>
<evidence type="ECO:0000256" key="10">
    <source>
        <dbReference type="ARBA" id="ARBA00024938"/>
    </source>
</evidence>
<keyword evidence="5" id="KW-0053">Apoptosis</keyword>
<keyword evidence="6" id="KW-0256">Endoplasmic reticulum</keyword>
<keyword evidence="4" id="KW-0812">Transmembrane</keyword>
<keyword evidence="9" id="KW-0325">Glycoprotein</keyword>
<dbReference type="FunCoup" id="A0A6L2Q662">
    <property type="interactions" value="1398"/>
</dbReference>
<evidence type="ECO:0000313" key="12">
    <source>
        <dbReference type="EMBL" id="GFG39410.1"/>
    </source>
</evidence>
<dbReference type="PANTHER" id="PTHR13448:SF0">
    <property type="entry name" value="TRANSMEMBRANE PROTEIN 214"/>
    <property type="match status" value="1"/>
</dbReference>
<evidence type="ECO:0000256" key="2">
    <source>
        <dbReference type="ARBA" id="ARBA00007984"/>
    </source>
</evidence>
<comment type="subunit">
    <text evidence="3">Constitutively interacts with CASP4; required for the localization of procaspase 4 to the ER.</text>
</comment>
<comment type="subcellular location">
    <subcellularLocation>
        <location evidence="1">Endoplasmic reticulum membrane</location>
        <topology evidence="1">Multi-pass membrane protein</topology>
    </subcellularLocation>
</comment>
<evidence type="ECO:0000256" key="1">
    <source>
        <dbReference type="ARBA" id="ARBA00004477"/>
    </source>
</evidence>
<evidence type="ECO:0000256" key="8">
    <source>
        <dbReference type="ARBA" id="ARBA00023136"/>
    </source>
</evidence>
<dbReference type="Pfam" id="PF10151">
    <property type="entry name" value="TMEM214"/>
    <property type="match status" value="1"/>
</dbReference>
<sequence>MSGQWEVVGKSKQKQSRQSTKKLSKSERKKFVENAPKVEDILPLAQVKTLYTALDNNKENHKPPGKENNVKENDSKKTQKKQPEKKKDMKERQPAPKSLEMAVRLIDVKEITSHLEIGQARFQEAPLVWLKGLAEYLNVKLEHSNPVLTPKTNDYPLCVLSGEIRDVLRRAIKDAGETATQHFFHMCLTAMANDMVRGSSLVYGYKVMLQLLAFQNPKITISNIQKVTTLRNSYQNRQPVLLAVLWALGQGGMKDLQTGLKVWLDVMVPVMDMRNYTTFVVNYLKDILTHSPQGRPVPYEQFFAVLDVIHSPSNNLPNNVQQELLSLSPALRVRAMKAVSEKRLRNFFEPLLQRLQPSTSKMLHEELLTCLMVCLNSDQHCYSIWRQMYTKHLPQSAVLLDHIGIQWTTIKGQVAVKVLRETLSTFQVTNEELRKSKQKDEQHLIHCQHSCEELLKKMTVSRTFPWKTGSFLLLFAVVALLSYDIKKHGSFRSSSTGRFLNDIGALQYGEHAWARTKFYSDKSYRWAEANVPHYYKLVGDHAKPYLELAWDVYLVVGHQLHSMYENINAYIEEKMPAVIDWINVYAPGLLDKVKAHSTEAWEQVKQNALILWQFFLHYSYKGLEWVKANVFVGSLSPENLQKYSMEALNTTQVYAVWTYDWVCQKVQTLSKIQHNFCYSSVPISVMGKVINELRELVV</sequence>
<protein>
    <recommendedName>
        <fullName evidence="14">Transmembrane protein 214-B</fullName>
    </recommendedName>
</protein>
<dbReference type="GO" id="GO:0006915">
    <property type="term" value="P:apoptotic process"/>
    <property type="evidence" value="ECO:0007669"/>
    <property type="project" value="UniProtKB-KW"/>
</dbReference>
<dbReference type="InterPro" id="IPR019308">
    <property type="entry name" value="TMEM214"/>
</dbReference>
<gene>
    <name evidence="12" type="ORF">Cfor_08359</name>
</gene>
<keyword evidence="7" id="KW-1133">Transmembrane helix</keyword>
<accession>A0A6L2Q662</accession>
<feature type="region of interest" description="Disordered" evidence="11">
    <location>
        <begin position="1"/>
        <end position="35"/>
    </location>
</feature>
<dbReference type="EMBL" id="BLKM01000900">
    <property type="protein sequence ID" value="GFG39410.1"/>
    <property type="molecule type" value="Genomic_DNA"/>
</dbReference>
<dbReference type="AlphaFoldDB" id="A0A6L2Q662"/>